<dbReference type="GO" id="GO:0043565">
    <property type="term" value="F:sequence-specific DNA binding"/>
    <property type="evidence" value="ECO:0007669"/>
    <property type="project" value="InterPro"/>
</dbReference>
<dbReference type="Pfam" id="PF00250">
    <property type="entry name" value="Forkhead"/>
    <property type="match status" value="1"/>
</dbReference>
<keyword evidence="4" id="KW-0808">Transferase</keyword>
<comment type="subcellular location">
    <subcellularLocation>
        <location evidence="1 8">Nucleus</location>
    </subcellularLocation>
</comment>
<evidence type="ECO:0000313" key="11">
    <source>
        <dbReference type="EMBL" id="CAF1214486.1"/>
    </source>
</evidence>
<feature type="compositionally biased region" description="Low complexity" evidence="9">
    <location>
        <begin position="738"/>
        <end position="748"/>
    </location>
</feature>
<evidence type="ECO:0000256" key="9">
    <source>
        <dbReference type="SAM" id="MobiDB-lite"/>
    </source>
</evidence>
<dbReference type="SMART" id="SM00339">
    <property type="entry name" value="FH"/>
    <property type="match status" value="1"/>
</dbReference>
<dbReference type="PROSITE" id="PS00657">
    <property type="entry name" value="FORK_HEAD_1"/>
    <property type="match status" value="1"/>
</dbReference>
<feature type="region of interest" description="Disordered" evidence="9">
    <location>
        <begin position="788"/>
        <end position="807"/>
    </location>
</feature>
<dbReference type="EC" id="2.7.7.19" evidence="3"/>
<proteinExistence type="inferred from homology"/>
<dbReference type="InterPro" id="IPR030456">
    <property type="entry name" value="TF_fork_head_CS_2"/>
</dbReference>
<evidence type="ECO:0000256" key="8">
    <source>
        <dbReference type="PROSITE-ProRule" id="PRU00089"/>
    </source>
</evidence>
<evidence type="ECO:0000256" key="7">
    <source>
        <dbReference type="ARBA" id="ARBA00047933"/>
    </source>
</evidence>
<dbReference type="InterPro" id="IPR036390">
    <property type="entry name" value="WH_DNA-bd_sf"/>
</dbReference>
<evidence type="ECO:0000256" key="3">
    <source>
        <dbReference type="ARBA" id="ARBA00012388"/>
    </source>
</evidence>
<dbReference type="AlphaFoldDB" id="A0A814XC88"/>
<organism evidence="11 12">
    <name type="scientific">Rotaria sordida</name>
    <dbReference type="NCBI Taxonomy" id="392033"/>
    <lineage>
        <taxon>Eukaryota</taxon>
        <taxon>Metazoa</taxon>
        <taxon>Spiralia</taxon>
        <taxon>Gnathifera</taxon>
        <taxon>Rotifera</taxon>
        <taxon>Eurotatoria</taxon>
        <taxon>Bdelloidea</taxon>
        <taxon>Philodinida</taxon>
        <taxon>Philodinidae</taxon>
        <taxon>Rotaria</taxon>
    </lineage>
</organism>
<keyword evidence="5 8" id="KW-0238">DNA-binding</keyword>
<accession>A0A814XC88</accession>
<comment type="caution">
    <text evidence="11">The sequence shown here is derived from an EMBL/GenBank/DDBJ whole genome shotgun (WGS) entry which is preliminary data.</text>
</comment>
<keyword evidence="6 8" id="KW-0539">Nucleus</keyword>
<feature type="domain" description="Fork-head" evidence="10">
    <location>
        <begin position="629"/>
        <end position="723"/>
    </location>
</feature>
<comment type="similarity">
    <text evidence="2">Belongs to the TENT family.</text>
</comment>
<dbReference type="GO" id="GO:0003723">
    <property type="term" value="F:RNA binding"/>
    <property type="evidence" value="ECO:0007669"/>
    <property type="project" value="TreeGrafter"/>
</dbReference>
<feature type="compositionally biased region" description="Polar residues" evidence="9">
    <location>
        <begin position="749"/>
        <end position="770"/>
    </location>
</feature>
<dbReference type="PRINTS" id="PR00053">
    <property type="entry name" value="FORKHEAD"/>
</dbReference>
<dbReference type="SUPFAM" id="SSF46785">
    <property type="entry name" value="Winged helix' DNA-binding domain"/>
    <property type="match status" value="1"/>
</dbReference>
<feature type="compositionally biased region" description="Polar residues" evidence="9">
    <location>
        <begin position="404"/>
        <end position="417"/>
    </location>
</feature>
<feature type="DNA-binding region" description="Fork-head" evidence="8">
    <location>
        <begin position="629"/>
        <end position="723"/>
    </location>
</feature>
<evidence type="ECO:0000256" key="5">
    <source>
        <dbReference type="ARBA" id="ARBA00023125"/>
    </source>
</evidence>
<feature type="compositionally biased region" description="Low complexity" evidence="9">
    <location>
        <begin position="788"/>
        <end position="800"/>
    </location>
</feature>
<dbReference type="InterPro" id="IPR018122">
    <property type="entry name" value="TF_fork_head_CS_1"/>
</dbReference>
<dbReference type="InterPro" id="IPR036388">
    <property type="entry name" value="WH-like_DNA-bd_sf"/>
</dbReference>
<sequence>MNNIIQYSSHIDNSNTSKSLLSLERFSFEQQIDFDYNSSILNLSQTKRLFSLIDSPILISSKTTLPTLTVIPSIFLIRLKNEAQQRGLDLHDIRLSGGAASFVLDPTGDLAFRDLDFLISVNDVTTELNWSIIKQAVFASLPLSNQENQHLCTEIYTDKMIRIINEYDRWCLISLRNADGRNLELKFVEHMKRQYQFSVDSFQILLDPLLNFFYLTRKFHSNSIHFPTIIVLSSYGNFSEALQHLHYRLIDVKTPEELRGGGLLKYCDLIARGFHPTNHIQMKDLQRYMCSRFFIDFRDSLTQEQVLFKYVTSHFGTDYDVRYRFLRCLYDVISTDSVWLSGFERICFLRTISTMSSSIMPLKLTSNVKPLLQSTCIYSSKKSFPSCNSTTKYSSISSLSNSKHQTPSVPSSNTLIKSSSSSSSEKAANLVLLPSSPMTSLSLEQIDIFVQIVNSLRTELFPKLNNFLSSMFTIRLHTLHKWIFNIKRKSNKIKTNSMSSSSSTSKPSSNYQTNCCYQQSPYGNNVGQYSLIPTAHHHHHQQQLVNNNVQSISPTSLSLIYGNQQQQQQQQTNSSNILQTRYQNEQINDKTSNSLTPVITNGQQQSMINPSTTLTTSANFRRNFNACAKPPYSYISLITMAIQLSANRMCTLAEIYQFIMDSFPYYRQNQQRWQNSIRHSLSFNDCFVKVPRSPDRPGKGSYWALHQEATNMFENGCYLRRQKRFKCNKRLEHDRDSNNNNRRNGINNSLDKSTTSTGSGQRSPISSASDKSCDDQLLLMQQQQRSIYMQQQQQQQQQQQSLESPDSRNLQVPALATNVDVKQLKQEQCDFNQMSFDPHTFPNYSPFAINTLIMHQGFGDNPAALNAYYASQLPQTAFVSSSSSDYYHHSAMYASQPTTL</sequence>
<dbReference type="FunFam" id="1.10.10.10:FF:000042">
    <property type="entry name" value="hepatocyte nuclear factor 3-beta"/>
    <property type="match status" value="1"/>
</dbReference>
<dbReference type="InterPro" id="IPR012937">
    <property type="entry name" value="TET5"/>
</dbReference>
<dbReference type="EMBL" id="CAJNOL010000835">
    <property type="protein sequence ID" value="CAF1214486.1"/>
    <property type="molecule type" value="Genomic_DNA"/>
</dbReference>
<dbReference type="Pfam" id="PF07984">
    <property type="entry name" value="NTP_transf_7"/>
    <property type="match status" value="1"/>
</dbReference>
<feature type="region of interest" description="Disordered" evidence="9">
    <location>
        <begin position="730"/>
        <end position="773"/>
    </location>
</feature>
<gene>
    <name evidence="11" type="ORF">JXQ802_LOCUS25113</name>
</gene>
<evidence type="ECO:0000256" key="6">
    <source>
        <dbReference type="ARBA" id="ARBA00023242"/>
    </source>
</evidence>
<dbReference type="PROSITE" id="PS00658">
    <property type="entry name" value="FORK_HEAD_2"/>
    <property type="match status" value="1"/>
</dbReference>
<evidence type="ECO:0000313" key="12">
    <source>
        <dbReference type="Proteomes" id="UP000663870"/>
    </source>
</evidence>
<dbReference type="InterPro" id="IPR001766">
    <property type="entry name" value="Fork_head_dom"/>
</dbReference>
<dbReference type="Proteomes" id="UP000663870">
    <property type="component" value="Unassembled WGS sequence"/>
</dbReference>
<dbReference type="PANTHER" id="PTHR12974:SF36">
    <property type="entry name" value="POLYNUCLEOTIDE ADENYLYLTRANSFERASE"/>
    <property type="match status" value="1"/>
</dbReference>
<dbReference type="SMART" id="SM01153">
    <property type="entry name" value="DUF1693"/>
    <property type="match status" value="1"/>
</dbReference>
<comment type="catalytic activity">
    <reaction evidence="7">
        <text>RNA(n) + ATP = RNA(n)-3'-adenine ribonucleotide + diphosphate</text>
        <dbReference type="Rhea" id="RHEA:11332"/>
        <dbReference type="Rhea" id="RHEA-COMP:14527"/>
        <dbReference type="Rhea" id="RHEA-COMP:17347"/>
        <dbReference type="ChEBI" id="CHEBI:30616"/>
        <dbReference type="ChEBI" id="CHEBI:33019"/>
        <dbReference type="ChEBI" id="CHEBI:140395"/>
        <dbReference type="ChEBI" id="CHEBI:173115"/>
        <dbReference type="EC" id="2.7.7.19"/>
    </reaction>
    <physiologicalReaction direction="left-to-right" evidence="7">
        <dbReference type="Rhea" id="RHEA:11333"/>
    </physiologicalReaction>
</comment>
<dbReference type="PANTHER" id="PTHR12974">
    <property type="entry name" value="PRION-LIKE- Q/N-RICH -DOMAIN-BEARING PROTEIN PROTEIN 44"/>
    <property type="match status" value="1"/>
</dbReference>
<name>A0A814XC88_9BILA</name>
<evidence type="ECO:0000256" key="1">
    <source>
        <dbReference type="ARBA" id="ARBA00004123"/>
    </source>
</evidence>
<keyword evidence="12" id="KW-1185">Reference proteome</keyword>
<reference evidence="11" key="1">
    <citation type="submission" date="2021-02" db="EMBL/GenBank/DDBJ databases">
        <authorList>
            <person name="Nowell W R."/>
        </authorList>
    </citation>
    <scope>NUCLEOTIDE SEQUENCE</scope>
</reference>
<protein>
    <recommendedName>
        <fullName evidence="3">polynucleotide adenylyltransferase</fullName>
        <ecNumber evidence="3">2.7.7.19</ecNumber>
    </recommendedName>
</protein>
<evidence type="ECO:0000256" key="4">
    <source>
        <dbReference type="ARBA" id="ARBA00022679"/>
    </source>
</evidence>
<evidence type="ECO:0000259" key="10">
    <source>
        <dbReference type="PROSITE" id="PS50039"/>
    </source>
</evidence>
<evidence type="ECO:0000256" key="2">
    <source>
        <dbReference type="ARBA" id="ARBA00007631"/>
    </source>
</evidence>
<dbReference type="Gene3D" id="1.10.10.10">
    <property type="entry name" value="Winged helix-like DNA-binding domain superfamily/Winged helix DNA-binding domain"/>
    <property type="match status" value="1"/>
</dbReference>
<dbReference type="GO" id="GO:0005634">
    <property type="term" value="C:nucleus"/>
    <property type="evidence" value="ECO:0007669"/>
    <property type="project" value="UniProtKB-SubCell"/>
</dbReference>
<dbReference type="PROSITE" id="PS50039">
    <property type="entry name" value="FORK_HEAD_3"/>
    <property type="match status" value="1"/>
</dbReference>
<dbReference type="GO" id="GO:0048255">
    <property type="term" value="P:mRNA stabilization"/>
    <property type="evidence" value="ECO:0007669"/>
    <property type="project" value="TreeGrafter"/>
</dbReference>
<dbReference type="GO" id="GO:1990817">
    <property type="term" value="F:poly(A) RNA polymerase activity"/>
    <property type="evidence" value="ECO:0007669"/>
    <property type="project" value="UniProtKB-EC"/>
</dbReference>
<dbReference type="GO" id="GO:0003700">
    <property type="term" value="F:DNA-binding transcription factor activity"/>
    <property type="evidence" value="ECO:0007669"/>
    <property type="project" value="InterPro"/>
</dbReference>
<feature type="region of interest" description="Disordered" evidence="9">
    <location>
        <begin position="397"/>
        <end position="419"/>
    </location>
</feature>